<dbReference type="NCBIfam" id="NF005559">
    <property type="entry name" value="PRK07231.1"/>
    <property type="match status" value="1"/>
</dbReference>
<evidence type="ECO:0000259" key="2">
    <source>
        <dbReference type="SMART" id="SM00822"/>
    </source>
</evidence>
<reference evidence="3 4" key="1">
    <citation type="submission" date="2016-10" db="EMBL/GenBank/DDBJ databases">
        <authorList>
            <person name="de Groot N.N."/>
        </authorList>
    </citation>
    <scope>NUCLEOTIDE SEQUENCE [LARGE SCALE GENOMIC DNA]</scope>
    <source>
        <strain evidence="3 4">DSM 12130</strain>
    </source>
</reference>
<sequence>MRLDFTDKVVLVTGGTSGIGLASVKLFLQDGAQVMMSGTNSEKADAIISRLGYDVDDGRGRLRFHQADVAKVDECRRLIERTVSCFGRIDSVVNSAGVFKFDPIDNVSEADYDWIMDVNVKGTFFVCKYAVPELRKTCGNIVNISSDAGIQGNALSSAYCASKGAVTIFTKALAVDVAPDNVRVNCVCPGDIVTPMLDKDLARADNPGQYLKNLTDPYPVGRLGNVDEVASVIAFLASDASLFTTGAAWSVDGGITAS</sequence>
<name>A0A1H0NVN7_9BACT</name>
<feature type="domain" description="Ketoreductase" evidence="2">
    <location>
        <begin position="8"/>
        <end position="196"/>
    </location>
</feature>
<dbReference type="AlphaFoldDB" id="A0A1H0NVN7"/>
<dbReference type="EMBL" id="FNJI01000008">
    <property type="protein sequence ID" value="SDO96724.1"/>
    <property type="molecule type" value="Genomic_DNA"/>
</dbReference>
<dbReference type="FunFam" id="3.40.50.720:FF:000084">
    <property type="entry name" value="Short-chain dehydrogenase reductase"/>
    <property type="match status" value="1"/>
</dbReference>
<dbReference type="RefSeq" id="WP_092221343.1">
    <property type="nucleotide sequence ID" value="NZ_FNJI01000008.1"/>
</dbReference>
<evidence type="ECO:0000313" key="4">
    <source>
        <dbReference type="Proteomes" id="UP000199073"/>
    </source>
</evidence>
<dbReference type="PANTHER" id="PTHR43975">
    <property type="entry name" value="ZGC:101858"/>
    <property type="match status" value="1"/>
</dbReference>
<dbReference type="InterPro" id="IPR036291">
    <property type="entry name" value="NAD(P)-bd_dom_sf"/>
</dbReference>
<gene>
    <name evidence="3" type="ORF">SAMN05660330_01466</name>
</gene>
<dbReference type="Proteomes" id="UP000199073">
    <property type="component" value="Unassembled WGS sequence"/>
</dbReference>
<dbReference type="OrthoDB" id="5354363at2"/>
<dbReference type="CDD" id="cd05233">
    <property type="entry name" value="SDR_c"/>
    <property type="match status" value="1"/>
</dbReference>
<comment type="similarity">
    <text evidence="1">Belongs to the short-chain dehydrogenases/reductases (SDR) family.</text>
</comment>
<keyword evidence="4" id="KW-1185">Reference proteome</keyword>
<dbReference type="InterPro" id="IPR020904">
    <property type="entry name" value="Sc_DH/Rdtase_CS"/>
</dbReference>
<accession>A0A1H0NVN7</accession>
<dbReference type="PRINTS" id="PR00081">
    <property type="entry name" value="GDHRDH"/>
</dbReference>
<dbReference type="PANTHER" id="PTHR43975:SF2">
    <property type="entry name" value="EG:BACR7A4.14 PROTEIN-RELATED"/>
    <property type="match status" value="1"/>
</dbReference>
<dbReference type="SMART" id="SM00822">
    <property type="entry name" value="PKS_KR"/>
    <property type="match status" value="1"/>
</dbReference>
<dbReference type="InterPro" id="IPR002347">
    <property type="entry name" value="SDR_fam"/>
</dbReference>
<dbReference type="PROSITE" id="PS00061">
    <property type="entry name" value="ADH_SHORT"/>
    <property type="match status" value="1"/>
</dbReference>
<dbReference type="InterPro" id="IPR057326">
    <property type="entry name" value="KR_dom"/>
</dbReference>
<protein>
    <submittedName>
        <fullName evidence="3">NAD(P)-dependent dehydrogenase, short-chain alcohol dehydrogenase family</fullName>
    </submittedName>
</protein>
<dbReference type="SUPFAM" id="SSF51735">
    <property type="entry name" value="NAD(P)-binding Rossmann-fold domains"/>
    <property type="match status" value="1"/>
</dbReference>
<organism evidence="3 4">
    <name type="scientific">Desulforhopalus singaporensis</name>
    <dbReference type="NCBI Taxonomy" id="91360"/>
    <lineage>
        <taxon>Bacteria</taxon>
        <taxon>Pseudomonadati</taxon>
        <taxon>Thermodesulfobacteriota</taxon>
        <taxon>Desulfobulbia</taxon>
        <taxon>Desulfobulbales</taxon>
        <taxon>Desulfocapsaceae</taxon>
        <taxon>Desulforhopalus</taxon>
    </lineage>
</organism>
<dbReference type="Gene3D" id="3.40.50.720">
    <property type="entry name" value="NAD(P)-binding Rossmann-like Domain"/>
    <property type="match status" value="1"/>
</dbReference>
<proteinExistence type="inferred from homology"/>
<evidence type="ECO:0000256" key="1">
    <source>
        <dbReference type="ARBA" id="ARBA00006484"/>
    </source>
</evidence>
<dbReference type="Pfam" id="PF13561">
    <property type="entry name" value="adh_short_C2"/>
    <property type="match status" value="1"/>
</dbReference>
<dbReference type="STRING" id="91360.SAMN05660330_01466"/>
<dbReference type="PRINTS" id="PR00080">
    <property type="entry name" value="SDRFAMILY"/>
</dbReference>
<evidence type="ECO:0000313" key="3">
    <source>
        <dbReference type="EMBL" id="SDO96724.1"/>
    </source>
</evidence>